<feature type="transmembrane region" description="Helical" evidence="1">
    <location>
        <begin position="76"/>
        <end position="93"/>
    </location>
</feature>
<keyword evidence="1" id="KW-0472">Membrane</keyword>
<keyword evidence="1" id="KW-1133">Transmembrane helix</keyword>
<sequence>MGDFGWGLLVTIRVIGEEKRGADGIENFHRRGGLVLVHDIPGTRTERLRRRVTALDDNTRLLLCHRWRMVATQNRLSIILVYFPIICLFPALLRE</sequence>
<protein>
    <submittedName>
        <fullName evidence="2">Uncharacterized protein</fullName>
    </submittedName>
</protein>
<keyword evidence="1" id="KW-0812">Transmembrane</keyword>
<name>A0A450WHR4_9GAMM</name>
<accession>A0A450WHR4</accession>
<organism evidence="2">
    <name type="scientific">Candidatus Kentrum sp. LFY</name>
    <dbReference type="NCBI Taxonomy" id="2126342"/>
    <lineage>
        <taxon>Bacteria</taxon>
        <taxon>Pseudomonadati</taxon>
        <taxon>Pseudomonadota</taxon>
        <taxon>Gammaproteobacteria</taxon>
        <taxon>Candidatus Kentrum</taxon>
    </lineage>
</organism>
<evidence type="ECO:0000256" key="1">
    <source>
        <dbReference type="SAM" id="Phobius"/>
    </source>
</evidence>
<evidence type="ECO:0000313" key="2">
    <source>
        <dbReference type="EMBL" id="VFK16569.1"/>
    </source>
</evidence>
<gene>
    <name evidence="2" type="ORF">BECKLFY1418C_GA0070996_102435</name>
</gene>
<proteinExistence type="predicted"/>
<reference evidence="2" key="1">
    <citation type="submission" date="2019-02" db="EMBL/GenBank/DDBJ databases">
        <authorList>
            <person name="Gruber-Vodicka R. H."/>
            <person name="Seah K. B. B."/>
        </authorList>
    </citation>
    <scope>NUCLEOTIDE SEQUENCE</scope>
    <source>
        <strain evidence="2">BECK_BY7</strain>
    </source>
</reference>
<dbReference type="EMBL" id="CAADFN010000024">
    <property type="protein sequence ID" value="VFK16569.1"/>
    <property type="molecule type" value="Genomic_DNA"/>
</dbReference>
<dbReference type="AlphaFoldDB" id="A0A450WHR4"/>